<evidence type="ECO:0000313" key="2">
    <source>
        <dbReference type="Proteomes" id="UP000032142"/>
    </source>
</evidence>
<protein>
    <submittedName>
        <fullName evidence="1">Uncharacterized protein</fullName>
    </submittedName>
</protein>
<organism evidence="1 2">
    <name type="scientific">Gossypium arboreum</name>
    <name type="common">Tree cotton</name>
    <name type="synonym">Gossypium nanking</name>
    <dbReference type="NCBI Taxonomy" id="29729"/>
    <lineage>
        <taxon>Eukaryota</taxon>
        <taxon>Viridiplantae</taxon>
        <taxon>Streptophyta</taxon>
        <taxon>Embryophyta</taxon>
        <taxon>Tracheophyta</taxon>
        <taxon>Spermatophyta</taxon>
        <taxon>Magnoliopsida</taxon>
        <taxon>eudicotyledons</taxon>
        <taxon>Gunneridae</taxon>
        <taxon>Pentapetalae</taxon>
        <taxon>rosids</taxon>
        <taxon>malvids</taxon>
        <taxon>Malvales</taxon>
        <taxon>Malvaceae</taxon>
        <taxon>Malvoideae</taxon>
        <taxon>Gossypium</taxon>
    </lineage>
</organism>
<evidence type="ECO:0000313" key="1">
    <source>
        <dbReference type="EMBL" id="KHG12422.1"/>
    </source>
</evidence>
<dbReference type="Proteomes" id="UP000032142">
    <property type="component" value="Unassembled WGS sequence"/>
</dbReference>
<accession>A0A0B0NIE6</accession>
<dbReference type="EMBL" id="KN397614">
    <property type="protein sequence ID" value="KHG12422.1"/>
    <property type="molecule type" value="Genomic_DNA"/>
</dbReference>
<proteinExistence type="predicted"/>
<name>A0A0B0NIE6_GOSAR</name>
<keyword evidence="2" id="KW-1185">Reference proteome</keyword>
<dbReference type="AlphaFoldDB" id="A0A0B0NIE6"/>
<reference evidence="2" key="1">
    <citation type="submission" date="2014-09" db="EMBL/GenBank/DDBJ databases">
        <authorList>
            <person name="Mudge J."/>
            <person name="Ramaraj T."/>
            <person name="Lindquist I.E."/>
            <person name="Bharti A.K."/>
            <person name="Sundararajan A."/>
            <person name="Cameron C.T."/>
            <person name="Woodward J.E."/>
            <person name="May G.D."/>
            <person name="Brubaker C."/>
            <person name="Broadhvest J."/>
            <person name="Wilkins T.A."/>
        </authorList>
    </citation>
    <scope>NUCLEOTIDE SEQUENCE</scope>
    <source>
        <strain evidence="2">cv. AKA8401</strain>
    </source>
</reference>
<sequence>MGKKSRLNERKIRWISEKELTVKRI</sequence>
<gene>
    <name evidence="1" type="ORF">F383_18971</name>
</gene>